<dbReference type="GO" id="GO:0004673">
    <property type="term" value="F:protein histidine kinase activity"/>
    <property type="evidence" value="ECO:0007669"/>
    <property type="project" value="UniProtKB-EC"/>
</dbReference>
<dbReference type="EMBL" id="RZHH01000003">
    <property type="protein sequence ID" value="RYJ08740.1"/>
    <property type="molecule type" value="Genomic_DNA"/>
</dbReference>
<dbReference type="GO" id="GO:0007234">
    <property type="term" value="P:osmosensory signaling via phosphorelay pathway"/>
    <property type="evidence" value="ECO:0007669"/>
    <property type="project" value="TreeGrafter"/>
</dbReference>
<proteinExistence type="predicted"/>
<keyword evidence="5 10" id="KW-0418">Kinase</keyword>
<dbReference type="InterPro" id="IPR005467">
    <property type="entry name" value="His_kinase_dom"/>
</dbReference>
<dbReference type="PANTHER" id="PTHR42878:SF7">
    <property type="entry name" value="SENSOR HISTIDINE KINASE GLRK"/>
    <property type="match status" value="1"/>
</dbReference>
<evidence type="ECO:0000256" key="7">
    <source>
        <dbReference type="ARBA" id="ARBA00023012"/>
    </source>
</evidence>
<dbReference type="Gene3D" id="3.30.565.10">
    <property type="entry name" value="Histidine kinase-like ATPase, C-terminal domain"/>
    <property type="match status" value="1"/>
</dbReference>
<dbReference type="PROSITE" id="PS50109">
    <property type="entry name" value="HIS_KIN"/>
    <property type="match status" value="1"/>
</dbReference>
<dbReference type="SMART" id="SM00387">
    <property type="entry name" value="HATPase_c"/>
    <property type="match status" value="1"/>
</dbReference>
<dbReference type="PANTHER" id="PTHR42878">
    <property type="entry name" value="TWO-COMPONENT HISTIDINE KINASE"/>
    <property type="match status" value="1"/>
</dbReference>
<reference evidence="10 11" key="1">
    <citation type="submission" date="2018-12" db="EMBL/GenBank/DDBJ databases">
        <title>Genome analysis provides insights into bioremediation potentialities of Halogeometricum borinquense strain N11.</title>
        <authorList>
            <person name="Najjari A."/>
            <person name="Youssef N."/>
            <person name="Fhoula I."/>
            <person name="Ben Dhia O."/>
            <person name="Mahjoubi M."/>
            <person name="Ouzari H.I."/>
            <person name="Cherif A."/>
        </authorList>
    </citation>
    <scope>NUCLEOTIDE SEQUENCE [LARGE SCALE GENOMIC DNA]</scope>
    <source>
        <strain evidence="10 11">N11</strain>
    </source>
</reference>
<accession>A0A482T220</accession>
<evidence type="ECO:0000256" key="8">
    <source>
        <dbReference type="SAM" id="Phobius"/>
    </source>
</evidence>
<keyword evidence="8" id="KW-1133">Transmembrane helix</keyword>
<dbReference type="InterPro" id="IPR050351">
    <property type="entry name" value="BphY/WalK/GraS-like"/>
</dbReference>
<sequence>MGFGVGLVGVSLAEILLRMSGRIPTGIPFWASVTTSAPFALYLMIGGYWLKRSDVPEVRYPRVLAITMTGMMFLGGFFTIIGVTFRQVGVVETLSPIRWGLSVGGGSGLLLAFLNAQRIEKELASERELIRSAELEERRELLNYLNALLRHEVLNTANVIEGYATGLMESLDGDEKDNAATIRRQARELTVIIDDVRFLLRAAGENPSMEPTNLSRMLRDELTSLQDRHPEVDIDRDIPDEVYVAADLMLKRLLSNLLENAVEHNPDERPWVSAEVSVTADTAAVRIEDNGPGVPETVQSDLFKPVQKWDDRHGLGLLIVKRLANRYDGRIELTETGPDGSVFTVELPLATT</sequence>
<keyword evidence="8" id="KW-0812">Transmembrane</keyword>
<organism evidence="10 11">
    <name type="scientific">Halogeometricum borinquense</name>
    <dbReference type="NCBI Taxonomy" id="60847"/>
    <lineage>
        <taxon>Archaea</taxon>
        <taxon>Methanobacteriati</taxon>
        <taxon>Methanobacteriota</taxon>
        <taxon>Stenosarchaea group</taxon>
        <taxon>Halobacteria</taxon>
        <taxon>Halobacteriales</taxon>
        <taxon>Haloferacaceae</taxon>
        <taxon>Halogeometricum</taxon>
    </lineage>
</organism>
<dbReference type="InterPro" id="IPR004358">
    <property type="entry name" value="Sig_transdc_His_kin-like_C"/>
</dbReference>
<keyword evidence="3" id="KW-0808">Transferase</keyword>
<gene>
    <name evidence="10" type="ORF">ELS19_18360</name>
</gene>
<keyword evidence="6" id="KW-0067">ATP-binding</keyword>
<keyword evidence="4" id="KW-0547">Nucleotide-binding</keyword>
<evidence type="ECO:0000256" key="2">
    <source>
        <dbReference type="ARBA" id="ARBA00012438"/>
    </source>
</evidence>
<evidence type="ECO:0000256" key="3">
    <source>
        <dbReference type="ARBA" id="ARBA00022679"/>
    </source>
</evidence>
<evidence type="ECO:0000313" key="10">
    <source>
        <dbReference type="EMBL" id="RYJ08740.1"/>
    </source>
</evidence>
<feature type="transmembrane region" description="Helical" evidence="8">
    <location>
        <begin position="62"/>
        <end position="85"/>
    </location>
</feature>
<name>A0A482T220_9EURY</name>
<dbReference type="Pfam" id="PF02518">
    <property type="entry name" value="HATPase_c"/>
    <property type="match status" value="1"/>
</dbReference>
<dbReference type="GO" id="GO:0005524">
    <property type="term" value="F:ATP binding"/>
    <property type="evidence" value="ECO:0007669"/>
    <property type="project" value="UniProtKB-KW"/>
</dbReference>
<evidence type="ECO:0000256" key="4">
    <source>
        <dbReference type="ARBA" id="ARBA00022741"/>
    </source>
</evidence>
<comment type="catalytic activity">
    <reaction evidence="1">
        <text>ATP + protein L-histidine = ADP + protein N-phospho-L-histidine.</text>
        <dbReference type="EC" id="2.7.13.3"/>
    </reaction>
</comment>
<protein>
    <recommendedName>
        <fullName evidence="2">histidine kinase</fullName>
        <ecNumber evidence="2">2.7.13.3</ecNumber>
    </recommendedName>
</protein>
<dbReference type="AlphaFoldDB" id="A0A482T220"/>
<evidence type="ECO:0000259" key="9">
    <source>
        <dbReference type="PROSITE" id="PS50109"/>
    </source>
</evidence>
<evidence type="ECO:0000256" key="6">
    <source>
        <dbReference type="ARBA" id="ARBA00022840"/>
    </source>
</evidence>
<dbReference type="GO" id="GO:0030295">
    <property type="term" value="F:protein kinase activator activity"/>
    <property type="evidence" value="ECO:0007669"/>
    <property type="project" value="TreeGrafter"/>
</dbReference>
<comment type="caution">
    <text evidence="10">The sequence shown here is derived from an EMBL/GenBank/DDBJ whole genome shotgun (WGS) entry which is preliminary data.</text>
</comment>
<feature type="transmembrane region" description="Helical" evidence="8">
    <location>
        <begin position="29"/>
        <end position="50"/>
    </location>
</feature>
<dbReference type="GO" id="GO:0000156">
    <property type="term" value="F:phosphorelay response regulator activity"/>
    <property type="evidence" value="ECO:0007669"/>
    <property type="project" value="TreeGrafter"/>
</dbReference>
<dbReference type="PRINTS" id="PR00344">
    <property type="entry name" value="BCTRLSENSOR"/>
</dbReference>
<feature type="domain" description="Histidine kinase" evidence="9">
    <location>
        <begin position="148"/>
        <end position="351"/>
    </location>
</feature>
<keyword evidence="8" id="KW-0472">Membrane</keyword>
<evidence type="ECO:0000256" key="5">
    <source>
        <dbReference type="ARBA" id="ARBA00022777"/>
    </source>
</evidence>
<dbReference type="Proteomes" id="UP000294028">
    <property type="component" value="Unassembled WGS sequence"/>
</dbReference>
<dbReference type="EC" id="2.7.13.3" evidence="2"/>
<dbReference type="InterPro" id="IPR003594">
    <property type="entry name" value="HATPase_dom"/>
</dbReference>
<evidence type="ECO:0000256" key="1">
    <source>
        <dbReference type="ARBA" id="ARBA00000085"/>
    </source>
</evidence>
<dbReference type="SUPFAM" id="SSF55874">
    <property type="entry name" value="ATPase domain of HSP90 chaperone/DNA topoisomerase II/histidine kinase"/>
    <property type="match status" value="1"/>
</dbReference>
<dbReference type="InterPro" id="IPR036890">
    <property type="entry name" value="HATPase_C_sf"/>
</dbReference>
<evidence type="ECO:0000313" key="11">
    <source>
        <dbReference type="Proteomes" id="UP000294028"/>
    </source>
</evidence>
<keyword evidence="7" id="KW-0902">Two-component regulatory system</keyword>